<dbReference type="PANTHER" id="PTHR33116:SF76">
    <property type="entry name" value="DUF4283 DOMAIN-CONTAINING PROTEIN"/>
    <property type="match status" value="1"/>
</dbReference>
<dbReference type="Pfam" id="PF13966">
    <property type="entry name" value="zf-RVT"/>
    <property type="match status" value="1"/>
</dbReference>
<dbReference type="InterPro" id="IPR025558">
    <property type="entry name" value="DUF4283"/>
</dbReference>
<name>A0A8T1Z2L2_9BRAS</name>
<feature type="domain" description="Reverse transcriptase" evidence="2">
    <location>
        <begin position="930"/>
        <end position="1208"/>
    </location>
</feature>
<accession>A0A8T1Z2L2</accession>
<keyword evidence="3" id="KW-0548">Nucleotidyltransferase</keyword>
<evidence type="ECO:0000256" key="1">
    <source>
        <dbReference type="SAM" id="MobiDB-lite"/>
    </source>
</evidence>
<dbReference type="Proteomes" id="UP000694240">
    <property type="component" value="Chromosome 11"/>
</dbReference>
<dbReference type="PROSITE" id="PS50878">
    <property type="entry name" value="RT_POL"/>
    <property type="match status" value="1"/>
</dbReference>
<dbReference type="InterPro" id="IPR000477">
    <property type="entry name" value="RT_dom"/>
</dbReference>
<dbReference type="Pfam" id="PF03372">
    <property type="entry name" value="Exo_endo_phos"/>
    <property type="match status" value="1"/>
</dbReference>
<keyword evidence="3" id="KW-0695">RNA-directed DNA polymerase</keyword>
<dbReference type="Pfam" id="PF14111">
    <property type="entry name" value="DUF4283"/>
    <property type="match status" value="1"/>
</dbReference>
<gene>
    <name evidence="3" type="ORF">ISN45_Aa06g036640</name>
</gene>
<keyword evidence="3" id="KW-0808">Transferase</keyword>
<protein>
    <submittedName>
        <fullName evidence="3">Reverse transcriptase zinc-binding domain</fullName>
    </submittedName>
</protein>
<organism evidence="3 4">
    <name type="scientific">Arabidopsis thaliana x Arabidopsis arenosa</name>
    <dbReference type="NCBI Taxonomy" id="1240361"/>
    <lineage>
        <taxon>Eukaryota</taxon>
        <taxon>Viridiplantae</taxon>
        <taxon>Streptophyta</taxon>
        <taxon>Embryophyta</taxon>
        <taxon>Tracheophyta</taxon>
        <taxon>Spermatophyta</taxon>
        <taxon>Magnoliopsida</taxon>
        <taxon>eudicotyledons</taxon>
        <taxon>Gunneridae</taxon>
        <taxon>Pentapetalae</taxon>
        <taxon>rosids</taxon>
        <taxon>malvids</taxon>
        <taxon>Brassicales</taxon>
        <taxon>Brassicaceae</taxon>
        <taxon>Camelineae</taxon>
        <taxon>Arabidopsis</taxon>
    </lineage>
</organism>
<reference evidence="3 4" key="1">
    <citation type="submission" date="2020-12" db="EMBL/GenBank/DDBJ databases">
        <title>Concerted genomic and epigenomic changes stabilize Arabidopsis allopolyploids.</title>
        <authorList>
            <person name="Chen Z."/>
        </authorList>
    </citation>
    <scope>NUCLEOTIDE SEQUENCE [LARGE SCALE GENOMIC DNA]</scope>
    <source>
        <strain evidence="3">Allo738</strain>
        <tissue evidence="3">Leaf</tissue>
    </source>
</reference>
<dbReference type="InterPro" id="IPR005135">
    <property type="entry name" value="Endo/exonuclease/phosphatase"/>
</dbReference>
<dbReference type="PANTHER" id="PTHR33116">
    <property type="entry name" value="REVERSE TRANSCRIPTASE ZINC-BINDING DOMAIN-CONTAINING PROTEIN-RELATED-RELATED"/>
    <property type="match status" value="1"/>
</dbReference>
<feature type="region of interest" description="Disordered" evidence="1">
    <location>
        <begin position="365"/>
        <end position="395"/>
    </location>
</feature>
<feature type="region of interest" description="Disordered" evidence="1">
    <location>
        <begin position="1"/>
        <end position="34"/>
    </location>
</feature>
<dbReference type="Pfam" id="PF00078">
    <property type="entry name" value="RVT_1"/>
    <property type="match status" value="1"/>
</dbReference>
<dbReference type="EMBL" id="JAEFBK010000011">
    <property type="protein sequence ID" value="KAG7553100.1"/>
    <property type="molecule type" value="Genomic_DNA"/>
</dbReference>
<evidence type="ECO:0000313" key="4">
    <source>
        <dbReference type="Proteomes" id="UP000694240"/>
    </source>
</evidence>
<comment type="caution">
    <text evidence="3">The sequence shown here is derived from an EMBL/GenBank/DDBJ whole genome shotgun (WGS) entry which is preliminary data.</text>
</comment>
<proteinExistence type="predicted"/>
<dbReference type="CDD" id="cd01650">
    <property type="entry name" value="RT_nLTR_like"/>
    <property type="match status" value="1"/>
</dbReference>
<dbReference type="GO" id="GO:0003964">
    <property type="term" value="F:RNA-directed DNA polymerase activity"/>
    <property type="evidence" value="ECO:0007669"/>
    <property type="project" value="UniProtKB-KW"/>
</dbReference>
<evidence type="ECO:0000259" key="2">
    <source>
        <dbReference type="PROSITE" id="PS50878"/>
    </source>
</evidence>
<sequence length="1621" mass="183040">MGSSPPAAVSPTEGSVPPKSPKSAWVSPLPEASGSRLKPVVNLVDGVARVSVPSAIVDESSPLWKCFVVGYFLGDAPHVGTIHATVNRIWNSVGKASRIDVQFLSPKTVLFRIDNDQSRARVLKRKYWHIADVPLVVNEWRPETVHDKPSLSAMPLWVDFSGVPGFLFSQKGLRFLADITGDFVRLHPNTERCTRLDMARILVEVNLEKELTEKICVEDKEGKEFLVSVSYPWLPARCNQCLCWGHKLSECSRKGSEGGAVSPQSLVSQAESVTATSNGVFPQADSIAVVAELVTELESVSVTVGVGKQSEEETIANMDSGGVSNVVTVVSGNETDKSQSELGEVAGAVLACVEVKETEQVWSVVPPSRHSSPSRMSTSRAELSSKSAMASGSHSGFRVLEDTLEDGEIEVTDAEQAPLGDESSLGEAINPEVLMTSIFSWNMRGFNKPRKHNAVRQWVQSQKLVVGCLLETRVQEDNYRPIFESTFPGWQCIHNYASSRMGRIWVCWSAEVDMQLIHMSAQQITCWIHFQSTGEIFICSFVYASNFAIERRDLWKELTDIQVGSVQANNPWIVVGDFNVTLASTEHSRYLDYLQNQLAMRDFQNMVQSCGLEDLSYVGPVFTWSNSQDGNPISKKLDRALVNGSWLGTFSNAYATFESGGVSDHARLWVQVRTLAPKNRRPFQFFNHLATHPQFMEIVAQTWSSLQPLFHSRSALTLLHKKLKSMKEPLRRLNRERYGDLPSRVKAAYELLCVKQNEALQNPHEETYVAVTEASERWNHLASIEEQFYHQKSRVRWMQFGDQNTSYFHKTAESRAARNAIKRLTSSNGEVLTEITDIKEEAVRHYKSFLQDQQPDIEVPSVNFISQLVSFRCASGDAARLVQPISAEEIQKTVFSMPLNKAPGPDGYTVEFFKAAWPIVGRDFIIAVQSFFLFGFMPKGINGTILTLVPKVTNPDTMKDYRPIACCNLIYKVISKILACRLKQNLPEAIALSQSAFVKGRLLLENVLLATELVKDYHRPTIATRSAIKLDIAKAFDTVHWAFISSTLRAMNYPEQFIFWISQCVSTASFSVSVNGELEGFFTSSRGLRQGCSLSPYLYVIVSNVLSGLLTKAVMEKRIGIHPKCREFNLSHLSFADDILVFTDGTPQSLHATLAVFSDFSHMSGLNINVSKSSIFAAGRGKQSLEIAAVSSGLEVCELPIRYLGLPLTTKAMTKVDYEPLIDKIRNRLGAWTSKYLSYAGRAQLIKSVISSITNFWCSAFTLPKKCFKEIESMCSAFLWSGSPNILGRSKVAWEDVCLPKEEGGLGIRRMHEDVKMTSMGSWQWRKLLKLRPIAAEFARCEIGDGSSTFFWLDKWLPMGRLVDIVGPTGFFQLGVPRYAKVLEVVNDEGWNLRRCRDSNLLEIIQVIRRQRIPSSEAGRDMVLWRHNPADFRPTYAATCTWDQLRSRGEAKEWCKVIWFSQTVPRFAFITWLAIRDRLTTGSRMRAWGASQSFLLCGEPDESRDHLFFACPYSFMVWIQVVGDLLHTDPDPDWTATIQRLIIHPYVRYDYILLRLCFQATVYYIWRERNERRHNRIYRTHSQLARTIERVIRSRIMSLRYFEHEKLRGLLQRWFSSRPNH</sequence>
<evidence type="ECO:0000313" key="3">
    <source>
        <dbReference type="EMBL" id="KAG7553100.1"/>
    </source>
</evidence>
<keyword evidence="4" id="KW-1185">Reference proteome</keyword>
<dbReference type="InterPro" id="IPR026960">
    <property type="entry name" value="RVT-Znf"/>
</dbReference>